<feature type="region of interest" description="Disordered" evidence="1">
    <location>
        <begin position="157"/>
        <end position="197"/>
    </location>
</feature>
<evidence type="ECO:0000313" key="2">
    <source>
        <dbReference type="EMBL" id="CEM36486.1"/>
    </source>
</evidence>
<dbReference type="AlphaFoldDB" id="A0A0G4GZM3"/>
<evidence type="ECO:0000256" key="1">
    <source>
        <dbReference type="SAM" id="MobiDB-lite"/>
    </source>
</evidence>
<protein>
    <submittedName>
        <fullName evidence="2">Uncharacterized protein</fullName>
    </submittedName>
</protein>
<proteinExistence type="predicted"/>
<dbReference type="EMBL" id="CDMZ01001708">
    <property type="protein sequence ID" value="CEM36486.1"/>
    <property type="molecule type" value="Genomic_DNA"/>
</dbReference>
<sequence>MGDYKPLYDQMGLLGLDDEGLDGSGGDIMTAPSDPGVASGGVNKLTSALSAPTGSAAPAVETVKHALTADEMYDVSLREKTRGLLYPGENEKSVLTQPRPGQTDVMPVRLESLDRLLLRDLYRDEASCDVDLMIIETADANLPQMMSSIERRREAKLKTVAGGEGKRDAGRSRTPSPSKQQKSQTHNKKTAAEAVSRVPGHRPLVCIRVPAHKCVLSAASLELKQMVNDAATDGTEKRRASIGGEGDDEALCQLLQKEEGQKEVNSIARRPIGAEDLRVSSPRGRNASNRMVNRARPRAGTALVSALRPRVEIRSFCAEAIHICIRCIYG</sequence>
<reference evidence="2" key="1">
    <citation type="submission" date="2014-11" db="EMBL/GenBank/DDBJ databases">
        <authorList>
            <person name="Otto D Thomas"/>
            <person name="Naeem Raeece"/>
        </authorList>
    </citation>
    <scope>NUCLEOTIDE SEQUENCE</scope>
</reference>
<accession>A0A0G4GZM3</accession>
<feature type="compositionally biased region" description="Polar residues" evidence="1">
    <location>
        <begin position="173"/>
        <end position="184"/>
    </location>
</feature>
<gene>
    <name evidence="2" type="ORF">Cvel_24006</name>
</gene>
<name>A0A0G4GZM3_9ALVE</name>
<organism evidence="2">
    <name type="scientific">Chromera velia CCMP2878</name>
    <dbReference type="NCBI Taxonomy" id="1169474"/>
    <lineage>
        <taxon>Eukaryota</taxon>
        <taxon>Sar</taxon>
        <taxon>Alveolata</taxon>
        <taxon>Colpodellida</taxon>
        <taxon>Chromeraceae</taxon>
        <taxon>Chromera</taxon>
    </lineage>
</organism>
<dbReference type="VEuPathDB" id="CryptoDB:Cvel_24006"/>